<evidence type="ECO:0000313" key="2">
    <source>
        <dbReference type="EMBL" id="PIO66727.1"/>
    </source>
</evidence>
<proteinExistence type="predicted"/>
<feature type="coiled-coil region" evidence="1">
    <location>
        <begin position="24"/>
        <end position="107"/>
    </location>
</feature>
<protein>
    <recommendedName>
        <fullName evidence="4">M protein repeat protein</fullName>
    </recommendedName>
</protein>
<organism evidence="2 3">
    <name type="scientific">Teladorsagia circumcincta</name>
    <name type="common">Brown stomach worm</name>
    <name type="synonym">Ostertagia circumcincta</name>
    <dbReference type="NCBI Taxonomy" id="45464"/>
    <lineage>
        <taxon>Eukaryota</taxon>
        <taxon>Metazoa</taxon>
        <taxon>Ecdysozoa</taxon>
        <taxon>Nematoda</taxon>
        <taxon>Chromadorea</taxon>
        <taxon>Rhabditida</taxon>
        <taxon>Rhabditina</taxon>
        <taxon>Rhabditomorpha</taxon>
        <taxon>Strongyloidea</taxon>
        <taxon>Trichostrongylidae</taxon>
        <taxon>Teladorsagia</taxon>
    </lineage>
</organism>
<dbReference type="AlphaFoldDB" id="A0A2G9U8Y6"/>
<evidence type="ECO:0000313" key="3">
    <source>
        <dbReference type="Proteomes" id="UP000230423"/>
    </source>
</evidence>
<dbReference type="EMBL" id="KZ348060">
    <property type="protein sequence ID" value="PIO66727.1"/>
    <property type="molecule type" value="Genomic_DNA"/>
</dbReference>
<dbReference type="Gene3D" id="1.10.287.1490">
    <property type="match status" value="1"/>
</dbReference>
<feature type="coiled-coil region" evidence="1">
    <location>
        <begin position="141"/>
        <end position="322"/>
    </location>
</feature>
<evidence type="ECO:0008006" key="4">
    <source>
        <dbReference type="Google" id="ProtNLM"/>
    </source>
</evidence>
<reference evidence="2 3" key="1">
    <citation type="submission" date="2015-09" db="EMBL/GenBank/DDBJ databases">
        <title>Draft genome of the parasitic nematode Teladorsagia circumcincta isolate WARC Sus (inbred).</title>
        <authorList>
            <person name="Mitreva M."/>
        </authorList>
    </citation>
    <scope>NUCLEOTIDE SEQUENCE [LARGE SCALE GENOMIC DNA]</scope>
    <source>
        <strain evidence="2 3">S</strain>
    </source>
</reference>
<name>A0A2G9U8Y6_TELCI</name>
<accession>A0A2G9U8Y6</accession>
<sequence>MPSISFQGQLEALRLEISQMAGDRQRLVSSAKATEHEMKSLEDSSHAIRTERDQLAARLADMNMELKNTQGRLNDALSELEQVKRLLEDSRRQEQKQKEQVERLMYEEKHWKQAAVTAKKTSEDYHKSVYEEKITQLQHNQESLLARNDALVAEIDRLRHEQRDSANRVSLLNQKLAECERSLESTNQIRNTLSQQVLGLQKAETEWSKLEREMREELVVLRKDRLVLTSEVEELKRKLLRAEVEKKEVDGFRARLDREVASLKRHIEALEEEKARTEAAVRNTLSERKAIDKSLAAMEKENSELYRNCAQLQSQIAQLERDAGSRNVTKMLKDQSELEARISKLIVEKRQKKCP</sequence>
<keyword evidence="1" id="KW-0175">Coiled coil</keyword>
<dbReference type="OrthoDB" id="3549872at2759"/>
<dbReference type="Proteomes" id="UP000230423">
    <property type="component" value="Unassembled WGS sequence"/>
</dbReference>
<gene>
    <name evidence="2" type="ORF">TELCIR_11547</name>
</gene>
<evidence type="ECO:0000256" key="1">
    <source>
        <dbReference type="SAM" id="Coils"/>
    </source>
</evidence>
<keyword evidence="3" id="KW-1185">Reference proteome</keyword>